<sequence length="205" mass="23233">MRVSFIFGLIVAVAPSIALPSSFPGAPSTGFGDKEGGEDHGPNDLQLPQFGTHRNRNERTRLEIRSSFADVVAARRKEREREKAMLRNARSEAQEKEWKWLDLRSEQRTQAWKETSEQRKAAKLAKAEHADPGPSRPKRATRPKRVTRPKRAKRPKSVGGPPVMTRVKAKKQEVPGPSRPESVQLQVMKGKYFVNEDEEEWNCPS</sequence>
<reference evidence="1" key="1">
    <citation type="submission" date="2021-03" db="EMBL/GenBank/DDBJ databases">
        <title>Evolutionary priming and transition to the ectomycorrhizal habit in an iconic lineage of mushroom-forming fungi: is preadaptation a requirement?</title>
        <authorList>
            <consortium name="DOE Joint Genome Institute"/>
            <person name="Looney B.P."/>
            <person name="Miyauchi S."/>
            <person name="Morin E."/>
            <person name="Drula E."/>
            <person name="Courty P.E."/>
            <person name="Chicoki N."/>
            <person name="Fauchery L."/>
            <person name="Kohler A."/>
            <person name="Kuo A."/>
            <person name="LaButti K."/>
            <person name="Pangilinan J."/>
            <person name="Lipzen A."/>
            <person name="Riley R."/>
            <person name="Andreopoulos W."/>
            <person name="He G."/>
            <person name="Johnson J."/>
            <person name="Barry K.W."/>
            <person name="Grigoriev I.V."/>
            <person name="Nagy L."/>
            <person name="Hibbett D."/>
            <person name="Henrissat B."/>
            <person name="Matheny P.B."/>
            <person name="Labbe J."/>
            <person name="Martin A.F."/>
        </authorList>
    </citation>
    <scope>NUCLEOTIDE SEQUENCE</scope>
    <source>
        <strain evidence="1">BPL698</strain>
    </source>
</reference>
<evidence type="ECO:0000313" key="2">
    <source>
        <dbReference type="Proteomes" id="UP001207468"/>
    </source>
</evidence>
<name>A0ACC0UM54_9AGAM</name>
<gene>
    <name evidence="1" type="ORF">F5148DRAFT_1161502</name>
</gene>
<accession>A0ACC0UM54</accession>
<dbReference type="Proteomes" id="UP001207468">
    <property type="component" value="Unassembled WGS sequence"/>
</dbReference>
<proteinExistence type="predicted"/>
<organism evidence="1 2">
    <name type="scientific">Russula earlei</name>
    <dbReference type="NCBI Taxonomy" id="71964"/>
    <lineage>
        <taxon>Eukaryota</taxon>
        <taxon>Fungi</taxon>
        <taxon>Dikarya</taxon>
        <taxon>Basidiomycota</taxon>
        <taxon>Agaricomycotina</taxon>
        <taxon>Agaricomycetes</taxon>
        <taxon>Russulales</taxon>
        <taxon>Russulaceae</taxon>
        <taxon>Russula</taxon>
    </lineage>
</organism>
<comment type="caution">
    <text evidence="1">The sequence shown here is derived from an EMBL/GenBank/DDBJ whole genome shotgun (WGS) entry which is preliminary data.</text>
</comment>
<evidence type="ECO:0000313" key="1">
    <source>
        <dbReference type="EMBL" id="KAI9512780.1"/>
    </source>
</evidence>
<keyword evidence="2" id="KW-1185">Reference proteome</keyword>
<dbReference type="EMBL" id="JAGFNK010000006">
    <property type="protein sequence ID" value="KAI9512780.1"/>
    <property type="molecule type" value="Genomic_DNA"/>
</dbReference>
<protein>
    <submittedName>
        <fullName evidence="1">Uncharacterized protein</fullName>
    </submittedName>
</protein>